<evidence type="ECO:0000256" key="3">
    <source>
        <dbReference type="ARBA" id="ARBA00022452"/>
    </source>
</evidence>
<dbReference type="SUPFAM" id="SSF54523">
    <property type="entry name" value="Pili subunits"/>
    <property type="match status" value="1"/>
</dbReference>
<feature type="domain" description="Trimeric autotransporter adhesin YadA-like C-terminal membrane anchor" evidence="8">
    <location>
        <begin position="76"/>
        <end position="136"/>
    </location>
</feature>
<dbReference type="GO" id="GO:0009279">
    <property type="term" value="C:cell outer membrane"/>
    <property type="evidence" value="ECO:0007669"/>
    <property type="project" value="UniProtKB-SubCell"/>
</dbReference>
<protein>
    <submittedName>
        <fullName evidence="9">YadA-like C-terminal region</fullName>
    </submittedName>
</protein>
<accession>A0A1G6HCJ6</accession>
<keyword evidence="3" id="KW-1134">Transmembrane beta strand</keyword>
<dbReference type="Pfam" id="PF03895">
    <property type="entry name" value="YadA_anchor"/>
    <property type="match status" value="1"/>
</dbReference>
<keyword evidence="10" id="KW-1185">Reference proteome</keyword>
<dbReference type="InterPro" id="IPR005594">
    <property type="entry name" value="YadA_C"/>
</dbReference>
<evidence type="ECO:0000259" key="8">
    <source>
        <dbReference type="Pfam" id="PF03895"/>
    </source>
</evidence>
<evidence type="ECO:0000256" key="1">
    <source>
        <dbReference type="ARBA" id="ARBA00004241"/>
    </source>
</evidence>
<keyword evidence="6" id="KW-0472">Membrane</keyword>
<dbReference type="STRING" id="1219383.SAMN05421733_104227"/>
<evidence type="ECO:0000313" key="9">
    <source>
        <dbReference type="EMBL" id="SDB91166.1"/>
    </source>
</evidence>
<name>A0A1G6HCJ6_9GAMM</name>
<dbReference type="Gene3D" id="3.30.1300.30">
    <property type="entry name" value="GSPII I/J protein-like"/>
    <property type="match status" value="1"/>
</dbReference>
<dbReference type="Proteomes" id="UP000242501">
    <property type="component" value="Unassembled WGS sequence"/>
</dbReference>
<dbReference type="Gene3D" id="1.20.5.170">
    <property type="match status" value="1"/>
</dbReference>
<dbReference type="AlphaFoldDB" id="A0A1G6HCJ6"/>
<evidence type="ECO:0000256" key="2">
    <source>
        <dbReference type="ARBA" id="ARBA00004442"/>
    </source>
</evidence>
<dbReference type="RefSeq" id="WP_171258543.1">
    <property type="nucleotide sequence ID" value="NZ_FMYL01000004.1"/>
</dbReference>
<organism evidence="9 10">
    <name type="scientific">Acinetobacter boissieri</name>
    <dbReference type="NCBI Taxonomy" id="1219383"/>
    <lineage>
        <taxon>Bacteria</taxon>
        <taxon>Pseudomonadati</taxon>
        <taxon>Pseudomonadota</taxon>
        <taxon>Gammaproteobacteria</taxon>
        <taxon>Moraxellales</taxon>
        <taxon>Moraxellaceae</taxon>
        <taxon>Acinetobacter</taxon>
    </lineage>
</organism>
<gene>
    <name evidence="9" type="ORF">SAMN05421733_104227</name>
</gene>
<feature type="non-terminal residue" evidence="9">
    <location>
        <position position="1"/>
    </location>
</feature>
<dbReference type="EMBL" id="FMYL01000004">
    <property type="protein sequence ID" value="SDB91166.1"/>
    <property type="molecule type" value="Genomic_DNA"/>
</dbReference>
<reference evidence="10" key="1">
    <citation type="submission" date="2016-09" db="EMBL/GenBank/DDBJ databases">
        <authorList>
            <person name="Varghese N."/>
            <person name="Submissions S."/>
        </authorList>
    </citation>
    <scope>NUCLEOTIDE SEQUENCE [LARGE SCALE GENOMIC DNA]</scope>
    <source>
        <strain evidence="10">ANC 4422</strain>
    </source>
</reference>
<dbReference type="GO" id="GO:0009986">
    <property type="term" value="C:cell surface"/>
    <property type="evidence" value="ECO:0007669"/>
    <property type="project" value="UniProtKB-SubCell"/>
</dbReference>
<evidence type="ECO:0000256" key="5">
    <source>
        <dbReference type="ARBA" id="ARBA00022729"/>
    </source>
</evidence>
<sequence>AVQADGTVSQPSYSVGGSSYNNVGGAISAVDGKLTGLDGRVGNLESAFAQTNQQMNKLRNETNAGIAGAMAVGNLPQPTEAGKSMVSAGISGYRGEGAVAVGVSAITDSNKYVWKMGATADTRSNISGAMSVGYQW</sequence>
<keyword evidence="5" id="KW-0732">Signal</keyword>
<keyword evidence="4" id="KW-0812">Transmembrane</keyword>
<comment type="subcellular location">
    <subcellularLocation>
        <location evidence="2">Cell outer membrane</location>
    </subcellularLocation>
    <subcellularLocation>
        <location evidence="1">Cell surface</location>
    </subcellularLocation>
</comment>
<proteinExistence type="predicted"/>
<evidence type="ECO:0000256" key="7">
    <source>
        <dbReference type="ARBA" id="ARBA00023237"/>
    </source>
</evidence>
<evidence type="ECO:0000313" key="10">
    <source>
        <dbReference type="Proteomes" id="UP000242501"/>
    </source>
</evidence>
<keyword evidence="7" id="KW-0998">Cell outer membrane</keyword>
<evidence type="ECO:0000256" key="6">
    <source>
        <dbReference type="ARBA" id="ARBA00023136"/>
    </source>
</evidence>
<evidence type="ECO:0000256" key="4">
    <source>
        <dbReference type="ARBA" id="ARBA00022692"/>
    </source>
</evidence>
<dbReference type="InterPro" id="IPR045584">
    <property type="entry name" value="Pilin-like"/>
</dbReference>